<feature type="region of interest" description="Disordered" evidence="1">
    <location>
        <begin position="67"/>
        <end position="95"/>
    </location>
</feature>
<keyword evidence="4" id="KW-1185">Reference proteome</keyword>
<dbReference type="SUPFAM" id="SSF109604">
    <property type="entry name" value="HD-domain/PDEase-like"/>
    <property type="match status" value="1"/>
</dbReference>
<dbReference type="PROSITE" id="PS51832">
    <property type="entry name" value="HD_GYP"/>
    <property type="match status" value="1"/>
</dbReference>
<evidence type="ECO:0000259" key="2">
    <source>
        <dbReference type="PROSITE" id="PS51832"/>
    </source>
</evidence>
<dbReference type="InterPro" id="IPR021812">
    <property type="entry name" value="DUF3391"/>
</dbReference>
<dbReference type="Pfam" id="PF11871">
    <property type="entry name" value="DUF3391"/>
    <property type="match status" value="1"/>
</dbReference>
<evidence type="ECO:0000256" key="1">
    <source>
        <dbReference type="SAM" id="MobiDB-lite"/>
    </source>
</evidence>
<organism evidence="3 4">
    <name type="scientific">Zoogloea oryzae</name>
    <dbReference type="NCBI Taxonomy" id="310767"/>
    <lineage>
        <taxon>Bacteria</taxon>
        <taxon>Pseudomonadati</taxon>
        <taxon>Pseudomonadota</taxon>
        <taxon>Betaproteobacteria</taxon>
        <taxon>Rhodocyclales</taxon>
        <taxon>Zoogloeaceae</taxon>
        <taxon>Zoogloea</taxon>
    </lineage>
</organism>
<name>A0ABQ6FE50_9RHOO</name>
<dbReference type="CDD" id="cd00077">
    <property type="entry name" value="HDc"/>
    <property type="match status" value="1"/>
</dbReference>
<dbReference type="Pfam" id="PF13487">
    <property type="entry name" value="HD_5"/>
    <property type="match status" value="1"/>
</dbReference>
<feature type="domain" description="HD-GYP" evidence="2">
    <location>
        <begin position="159"/>
        <end position="354"/>
    </location>
</feature>
<dbReference type="PANTHER" id="PTHR43155:SF2">
    <property type="entry name" value="CYCLIC DI-GMP PHOSPHODIESTERASE PA4108"/>
    <property type="match status" value="1"/>
</dbReference>
<dbReference type="PANTHER" id="PTHR43155">
    <property type="entry name" value="CYCLIC DI-GMP PHOSPHODIESTERASE PA4108-RELATED"/>
    <property type="match status" value="1"/>
</dbReference>
<dbReference type="InterPro" id="IPR003607">
    <property type="entry name" value="HD/PDEase_dom"/>
</dbReference>
<sequence>MPLAARTMPPEPPQDHLVTPEQLCVGLFVHLDLPWFSHPFSFNSFKIRSADQLKTLRELGVTRFRYDPERSDVQPRGTAPAAPAAPPPPPVEEDPATCAALAAKRERIARLAQRKRQVIEVEKAFVKAAGVMRNINKNLFSRPKECLEEVDELVNQMVVAFLDQPEAALHVMGEHAAGEEAYFHGLNVSILSMMLAKDLGFSRSQSQLLGVGALLHDVGLADIPERVARARHELTTPERNLRELHCEYGVRLGKQLGLPEPVLRIIAQHHELADGSGYPRHLKGDQIDPLARLVALVNYYDNLCNPGDLAKALTPHEALSMMFAQRRSKFDGQALQVMIRSLGVYPPGSVVRLSNDALALVSSVNPVKPLRPWVTVFDPDIPRDEAIMLDLEQEPDINIAKALRPIHLPPDVYEYLSPRKRVTYYFDADSRQGRNP</sequence>
<accession>A0ABQ6FE50</accession>
<dbReference type="Proteomes" id="UP001157167">
    <property type="component" value="Unassembled WGS sequence"/>
</dbReference>
<dbReference type="RefSeq" id="WP_284189069.1">
    <property type="nucleotide sequence ID" value="NZ_BSPX01000064.1"/>
</dbReference>
<dbReference type="NCBIfam" id="TIGR00277">
    <property type="entry name" value="HDIG"/>
    <property type="match status" value="1"/>
</dbReference>
<dbReference type="SMART" id="SM00471">
    <property type="entry name" value="HDc"/>
    <property type="match status" value="1"/>
</dbReference>
<evidence type="ECO:0000313" key="3">
    <source>
        <dbReference type="EMBL" id="GLT23893.1"/>
    </source>
</evidence>
<proteinExistence type="predicted"/>
<protein>
    <submittedName>
        <fullName evidence="3">HD family phosphohydrolase</fullName>
    </submittedName>
</protein>
<gene>
    <name evidence="3" type="ORF">GCM10007933_33640</name>
</gene>
<dbReference type="InterPro" id="IPR037522">
    <property type="entry name" value="HD_GYP_dom"/>
</dbReference>
<comment type="caution">
    <text evidence="3">The sequence shown here is derived from an EMBL/GenBank/DDBJ whole genome shotgun (WGS) entry which is preliminary data.</text>
</comment>
<evidence type="ECO:0000313" key="4">
    <source>
        <dbReference type="Proteomes" id="UP001157167"/>
    </source>
</evidence>
<dbReference type="InterPro" id="IPR006675">
    <property type="entry name" value="HDIG_dom"/>
</dbReference>
<dbReference type="Gene3D" id="1.10.3210.10">
    <property type="entry name" value="Hypothetical protein af1432"/>
    <property type="match status" value="1"/>
</dbReference>
<reference evidence="4" key="1">
    <citation type="journal article" date="2019" name="Int. J. Syst. Evol. Microbiol.">
        <title>The Global Catalogue of Microorganisms (GCM) 10K type strain sequencing project: providing services to taxonomists for standard genome sequencing and annotation.</title>
        <authorList>
            <consortium name="The Broad Institute Genomics Platform"/>
            <consortium name="The Broad Institute Genome Sequencing Center for Infectious Disease"/>
            <person name="Wu L."/>
            <person name="Ma J."/>
        </authorList>
    </citation>
    <scope>NUCLEOTIDE SEQUENCE [LARGE SCALE GENOMIC DNA]</scope>
    <source>
        <strain evidence="4">NBRC 102407</strain>
    </source>
</reference>
<dbReference type="EMBL" id="BSPX01000064">
    <property type="protein sequence ID" value="GLT23893.1"/>
    <property type="molecule type" value="Genomic_DNA"/>
</dbReference>